<dbReference type="AlphaFoldDB" id="A0A2H6KCT0"/>
<protein>
    <recommendedName>
        <fullName evidence="4">Cleavage stimulation factor 50 kDa subunit</fullName>
    </recommendedName>
</protein>
<comment type="subcellular location">
    <subcellularLocation>
        <location evidence="1">Nucleus</location>
    </subcellularLocation>
</comment>
<keyword evidence="5" id="KW-0853">WD repeat</keyword>
<dbReference type="InterPro" id="IPR044633">
    <property type="entry name" value="CstF1-like"/>
</dbReference>
<dbReference type="SMART" id="SM00320">
    <property type="entry name" value="WD40"/>
    <property type="match status" value="5"/>
</dbReference>
<evidence type="ECO:0000256" key="4">
    <source>
        <dbReference type="ARBA" id="ARBA00029851"/>
    </source>
</evidence>
<evidence type="ECO:0000256" key="3">
    <source>
        <dbReference type="ARBA" id="ARBA00023242"/>
    </source>
</evidence>
<evidence type="ECO:0000256" key="1">
    <source>
        <dbReference type="ARBA" id="ARBA00004123"/>
    </source>
</evidence>
<comment type="caution">
    <text evidence="7">The sequence shown here is derived from an EMBL/GenBank/DDBJ whole genome shotgun (WGS) entry which is preliminary data.</text>
</comment>
<dbReference type="GeneID" id="39874568"/>
<evidence type="ECO:0000313" key="8">
    <source>
        <dbReference type="Proteomes" id="UP000236319"/>
    </source>
</evidence>
<dbReference type="SUPFAM" id="SSF50978">
    <property type="entry name" value="WD40 repeat-like"/>
    <property type="match status" value="1"/>
</dbReference>
<dbReference type="InterPro" id="IPR001680">
    <property type="entry name" value="WD40_rpt"/>
</dbReference>
<evidence type="ECO:0000313" key="7">
    <source>
        <dbReference type="EMBL" id="GBE60798.1"/>
    </source>
</evidence>
<keyword evidence="8" id="KW-1185">Reference proteome</keyword>
<evidence type="ECO:0000256" key="2">
    <source>
        <dbReference type="ARBA" id="ARBA00022664"/>
    </source>
</evidence>
<sequence>MDSEKLLFYEALLQQLHDDDLEEAASSIKQQLKVEPNRLLRKNHLFELFRNTAYLSSRVVGAADGSDTQAAEQEYEVRLQEVLDEAHQGAPPQDTSYKFTGFAPFCDFPTYRPCRCIAESNDGSFLATAGAGGVLHVIPTMATNGEAIRRKPNWQNTTRLQGHQEQIDAIDFHPRRNIIASGGAGCNILIHDVNIANGFVHSVSDIQRLNDSSPIRCLRFHPCGDFLIAGTANSVVRLYDITTRACFTSNQSRRQHQGGGINGCDVLHTGGLIFTAGEDGSILMWDGKNLDVLRTLEGVHGGSPVLSVRCENYGRYLTSSGQDGSTKVTDLRMMRELTSVGRVSRGVIRASSDFMCNSRYVTTFSVVQTGRRVSNEVLVYCVDTGSQEADISSIMGR</sequence>
<dbReference type="GO" id="GO:0005848">
    <property type="term" value="C:mRNA cleavage stimulating factor complex"/>
    <property type="evidence" value="ECO:0007669"/>
    <property type="project" value="InterPro"/>
</dbReference>
<dbReference type="Pfam" id="PF00400">
    <property type="entry name" value="WD40"/>
    <property type="match status" value="2"/>
</dbReference>
<dbReference type="Proteomes" id="UP000236319">
    <property type="component" value="Unassembled WGS sequence"/>
</dbReference>
<dbReference type="GO" id="GO:0031124">
    <property type="term" value="P:mRNA 3'-end processing"/>
    <property type="evidence" value="ECO:0007669"/>
    <property type="project" value="InterPro"/>
</dbReference>
<dbReference type="EMBL" id="BDSA01000002">
    <property type="protein sequence ID" value="GBE60798.1"/>
    <property type="molecule type" value="Genomic_DNA"/>
</dbReference>
<dbReference type="Gene3D" id="2.130.10.10">
    <property type="entry name" value="YVTN repeat-like/Quinoprotein amine dehydrogenase"/>
    <property type="match status" value="1"/>
</dbReference>
<evidence type="ECO:0000256" key="5">
    <source>
        <dbReference type="PROSITE-ProRule" id="PRU00221"/>
    </source>
</evidence>
<dbReference type="InterPro" id="IPR036322">
    <property type="entry name" value="WD40_repeat_dom_sf"/>
</dbReference>
<dbReference type="PROSITE" id="PS50082">
    <property type="entry name" value="WD_REPEATS_2"/>
    <property type="match status" value="1"/>
</dbReference>
<organism evidence="7 8">
    <name type="scientific">Babesia ovata</name>
    <dbReference type="NCBI Taxonomy" id="189622"/>
    <lineage>
        <taxon>Eukaryota</taxon>
        <taxon>Sar</taxon>
        <taxon>Alveolata</taxon>
        <taxon>Apicomplexa</taxon>
        <taxon>Aconoidasida</taxon>
        <taxon>Piroplasmida</taxon>
        <taxon>Babesiidae</taxon>
        <taxon>Babesia</taxon>
    </lineage>
</organism>
<name>A0A2H6KCT0_9APIC</name>
<gene>
    <name evidence="7" type="ORF">BOVATA_022910</name>
</gene>
<accession>A0A2H6KCT0</accession>
<keyword evidence="2" id="KW-0507">mRNA processing</keyword>
<dbReference type="PANTHER" id="PTHR44133:SF2">
    <property type="entry name" value="CLEAVAGE STIMULATION FACTOR SUBUNIT 1"/>
    <property type="match status" value="1"/>
</dbReference>
<dbReference type="InterPro" id="IPR056551">
    <property type="entry name" value="Beta-prop_NOL10_N"/>
</dbReference>
<dbReference type="Pfam" id="PF23098">
    <property type="entry name" value="Beta-prop_NOL10_N"/>
    <property type="match status" value="1"/>
</dbReference>
<dbReference type="InterPro" id="IPR015943">
    <property type="entry name" value="WD40/YVTN_repeat-like_dom_sf"/>
</dbReference>
<evidence type="ECO:0000259" key="6">
    <source>
        <dbReference type="Pfam" id="PF23098"/>
    </source>
</evidence>
<feature type="domain" description="Nucleolar protein 10-like N-terminal" evidence="6">
    <location>
        <begin position="200"/>
        <end position="291"/>
    </location>
</feature>
<dbReference type="OrthoDB" id="71437at2759"/>
<feature type="repeat" description="WD" evidence="5">
    <location>
        <begin position="208"/>
        <end position="249"/>
    </location>
</feature>
<dbReference type="RefSeq" id="XP_028867041.1">
    <property type="nucleotide sequence ID" value="XM_029011208.1"/>
</dbReference>
<dbReference type="PANTHER" id="PTHR44133">
    <property type="entry name" value="CLEAVAGE STIMULATION FACTOR SUBUNIT 1"/>
    <property type="match status" value="1"/>
</dbReference>
<reference evidence="7 8" key="1">
    <citation type="journal article" date="2017" name="BMC Genomics">
        <title>Whole-genome assembly of Babesia ovata and comparative genomics between closely related pathogens.</title>
        <authorList>
            <person name="Yamagishi J."/>
            <person name="Asada M."/>
            <person name="Hakimi H."/>
            <person name="Tanaka T.Q."/>
            <person name="Sugimoto C."/>
            <person name="Kawazu S."/>
        </authorList>
    </citation>
    <scope>NUCLEOTIDE SEQUENCE [LARGE SCALE GENOMIC DNA]</scope>
    <source>
        <strain evidence="7 8">Miyake</strain>
    </source>
</reference>
<keyword evidence="3" id="KW-0539">Nucleus</keyword>
<proteinExistence type="predicted"/>
<dbReference type="GO" id="GO:0003723">
    <property type="term" value="F:RNA binding"/>
    <property type="evidence" value="ECO:0007669"/>
    <property type="project" value="TreeGrafter"/>
</dbReference>
<dbReference type="VEuPathDB" id="PiroplasmaDB:BOVATA_022910"/>